<accession>G0TU74</accession>
<gene>
    <name evidence="2" type="ORF">TVY486_0401740</name>
</gene>
<feature type="region of interest" description="Disordered" evidence="1">
    <location>
        <begin position="1"/>
        <end position="47"/>
    </location>
</feature>
<evidence type="ECO:0000256" key="1">
    <source>
        <dbReference type="SAM" id="MobiDB-lite"/>
    </source>
</evidence>
<sequence length="165" mass="18433">MDAASCANSERMNSPHLKCPQGLWGRAQASNEKHNNHGPHGAPSHAEHDRLENTVGCEDSSDKSGVPKPEQWLGFVKRLEQMSAGRFASSYISSMPCPRKPPSVYTSGEFHPQVNYEMLMHRLELLQSKGDLDTSMVVDLLREMEDLLTCETYVSTDNTQEPSRT</sequence>
<reference evidence="2" key="1">
    <citation type="journal article" date="2012" name="Proc. Natl. Acad. Sci. U.S.A.">
        <title>Antigenic diversity is generated by distinct evolutionary mechanisms in African trypanosome species.</title>
        <authorList>
            <person name="Jackson A.P."/>
            <person name="Berry A."/>
            <person name="Aslett M."/>
            <person name="Allison H.C."/>
            <person name="Burton P."/>
            <person name="Vavrova-Anderson J."/>
            <person name="Brown R."/>
            <person name="Browne H."/>
            <person name="Corton N."/>
            <person name="Hauser H."/>
            <person name="Gamble J."/>
            <person name="Gilderthorp R."/>
            <person name="Marcello L."/>
            <person name="McQuillan J."/>
            <person name="Otto T.D."/>
            <person name="Quail M.A."/>
            <person name="Sanders M.J."/>
            <person name="van Tonder A."/>
            <person name="Ginger M.L."/>
            <person name="Field M.C."/>
            <person name="Barry J.D."/>
            <person name="Hertz-Fowler C."/>
            <person name="Berriman M."/>
        </authorList>
    </citation>
    <scope>NUCLEOTIDE SEQUENCE</scope>
    <source>
        <strain evidence="2">Y486</strain>
    </source>
</reference>
<evidence type="ECO:0000313" key="2">
    <source>
        <dbReference type="EMBL" id="CCC47508.1"/>
    </source>
</evidence>
<name>G0TU74_TRYVY</name>
<feature type="compositionally biased region" description="Polar residues" evidence="1">
    <location>
        <begin position="1"/>
        <end position="12"/>
    </location>
</feature>
<proteinExistence type="predicted"/>
<dbReference type="AlphaFoldDB" id="G0TU74"/>
<protein>
    <submittedName>
        <fullName evidence="2">Uncharacterized protein</fullName>
    </submittedName>
</protein>
<dbReference type="EMBL" id="HE573020">
    <property type="protein sequence ID" value="CCC47508.1"/>
    <property type="molecule type" value="Genomic_DNA"/>
</dbReference>
<organism evidence="2">
    <name type="scientific">Trypanosoma vivax (strain Y486)</name>
    <dbReference type="NCBI Taxonomy" id="1055687"/>
    <lineage>
        <taxon>Eukaryota</taxon>
        <taxon>Discoba</taxon>
        <taxon>Euglenozoa</taxon>
        <taxon>Kinetoplastea</taxon>
        <taxon>Metakinetoplastina</taxon>
        <taxon>Trypanosomatida</taxon>
        <taxon>Trypanosomatidae</taxon>
        <taxon>Trypanosoma</taxon>
        <taxon>Duttonella</taxon>
    </lineage>
</organism>
<dbReference type="VEuPathDB" id="TriTrypDB:TvY486_0401740"/>